<proteinExistence type="predicted"/>
<accession>A0A2P2NB67</accession>
<name>A0A2P2NB67_RHIMU</name>
<dbReference type="EMBL" id="GGEC01059240">
    <property type="protein sequence ID" value="MBX39724.1"/>
    <property type="molecule type" value="Transcribed_RNA"/>
</dbReference>
<organism evidence="1">
    <name type="scientific">Rhizophora mucronata</name>
    <name type="common">Asiatic mangrove</name>
    <dbReference type="NCBI Taxonomy" id="61149"/>
    <lineage>
        <taxon>Eukaryota</taxon>
        <taxon>Viridiplantae</taxon>
        <taxon>Streptophyta</taxon>
        <taxon>Embryophyta</taxon>
        <taxon>Tracheophyta</taxon>
        <taxon>Spermatophyta</taxon>
        <taxon>Magnoliopsida</taxon>
        <taxon>eudicotyledons</taxon>
        <taxon>Gunneridae</taxon>
        <taxon>Pentapetalae</taxon>
        <taxon>rosids</taxon>
        <taxon>fabids</taxon>
        <taxon>Malpighiales</taxon>
        <taxon>Rhizophoraceae</taxon>
        <taxon>Rhizophora</taxon>
    </lineage>
</organism>
<evidence type="ECO:0000313" key="1">
    <source>
        <dbReference type="EMBL" id="MBX39724.1"/>
    </source>
</evidence>
<protein>
    <submittedName>
        <fullName evidence="1">Uncharacterized protein</fullName>
    </submittedName>
</protein>
<reference evidence="1" key="1">
    <citation type="submission" date="2018-02" db="EMBL/GenBank/DDBJ databases">
        <title>Rhizophora mucronata_Transcriptome.</title>
        <authorList>
            <person name="Meera S.P."/>
            <person name="Sreeshan A."/>
            <person name="Augustine A."/>
        </authorList>
    </citation>
    <scope>NUCLEOTIDE SEQUENCE</scope>
    <source>
        <tissue evidence="1">Leaf</tissue>
    </source>
</reference>
<sequence>MYLHFLRRTNKSHS</sequence>